<dbReference type="NCBIfam" id="NF041082">
    <property type="entry name" value="thermosome_alpha"/>
    <property type="match status" value="1"/>
</dbReference>
<dbReference type="PANTHER" id="PTHR11353">
    <property type="entry name" value="CHAPERONIN"/>
    <property type="match status" value="1"/>
</dbReference>
<dbReference type="InterPro" id="IPR054827">
    <property type="entry name" value="thermosome_alpha"/>
</dbReference>
<dbReference type="Pfam" id="PF00118">
    <property type="entry name" value="Cpn60_TCP1"/>
    <property type="match status" value="1"/>
</dbReference>
<name>A0A2M4A846_9DIPT</name>
<proteinExistence type="inferred from homology"/>
<comment type="subcellular location">
    <subcellularLocation>
        <location evidence="1">Cytoplasm</location>
    </subcellularLocation>
</comment>
<evidence type="ECO:0000256" key="9">
    <source>
        <dbReference type="RuleBase" id="RU004187"/>
    </source>
</evidence>
<dbReference type="SUPFAM" id="SSF52029">
    <property type="entry name" value="GroEL apical domain-like"/>
    <property type="match status" value="1"/>
</dbReference>
<dbReference type="PRINTS" id="PR00304">
    <property type="entry name" value="TCOMPLEXTCP1"/>
</dbReference>
<dbReference type="PROSITE" id="PS00751">
    <property type="entry name" value="TCP1_2"/>
    <property type="match status" value="1"/>
</dbReference>
<evidence type="ECO:0000313" key="10">
    <source>
        <dbReference type="EMBL" id="MBW36973.1"/>
    </source>
</evidence>
<dbReference type="AlphaFoldDB" id="A0A2M4A846"/>
<dbReference type="InterPro" id="IPR027410">
    <property type="entry name" value="TCP-1-like_intermed_sf"/>
</dbReference>
<organism evidence="10">
    <name type="scientific">Anopheles triannulatus</name>
    <dbReference type="NCBI Taxonomy" id="58253"/>
    <lineage>
        <taxon>Eukaryota</taxon>
        <taxon>Metazoa</taxon>
        <taxon>Ecdysozoa</taxon>
        <taxon>Arthropoda</taxon>
        <taxon>Hexapoda</taxon>
        <taxon>Insecta</taxon>
        <taxon>Pterygota</taxon>
        <taxon>Neoptera</taxon>
        <taxon>Endopterygota</taxon>
        <taxon>Diptera</taxon>
        <taxon>Nematocera</taxon>
        <taxon>Culicoidea</taxon>
        <taxon>Culicidae</taxon>
        <taxon>Anophelinae</taxon>
        <taxon>Anopheles</taxon>
    </lineage>
</organism>
<evidence type="ECO:0000256" key="3">
    <source>
        <dbReference type="ARBA" id="ARBA00014424"/>
    </source>
</evidence>
<dbReference type="CDD" id="cd03335">
    <property type="entry name" value="TCP1_alpha"/>
    <property type="match status" value="1"/>
</dbReference>
<dbReference type="PROSITE" id="PS00750">
    <property type="entry name" value="TCP1_1"/>
    <property type="match status" value="1"/>
</dbReference>
<keyword evidence="6 9" id="KW-0067">ATP-binding</keyword>
<dbReference type="GO" id="GO:0005524">
    <property type="term" value="F:ATP binding"/>
    <property type="evidence" value="ECO:0007669"/>
    <property type="project" value="UniProtKB-KW"/>
</dbReference>
<dbReference type="GO" id="GO:0005737">
    <property type="term" value="C:cytoplasm"/>
    <property type="evidence" value="ECO:0007669"/>
    <property type="project" value="UniProtKB-SubCell"/>
</dbReference>
<evidence type="ECO:0000256" key="6">
    <source>
        <dbReference type="ARBA" id="ARBA00022840"/>
    </source>
</evidence>
<protein>
    <recommendedName>
        <fullName evidence="3">T-complex protein 1 subunit alpha</fullName>
    </recommendedName>
    <alternativeName>
        <fullName evidence="8">CCT-alpha</fullName>
    </alternativeName>
</protein>
<dbReference type="Gene3D" id="1.10.560.10">
    <property type="entry name" value="GroEL-like equatorial domain"/>
    <property type="match status" value="1"/>
</dbReference>
<sequence>MSTVASALALAGNRSSGAPVRTQNVMAACAIANIVKSSLGPVGLDKMLVDDIGDVTVTNDGATILKLLEVEHPAAKVLCELAQLQDEEVGDGTTSVVIIAAELLKNADELVKQKIHPTSIIAGFRLACKEACKYISEHLTAPVEDLGRETLINVAKTSMSSKIIGADADFFAAMVVDAAQAVRILDVKGNPAYPIKAVNVLKAHGKSARESVLVQGYALNCTIASQQMPKKITNAKIACLDFSLQKTKMKMGVQVLITDPDKLDGIRARELDITKEKIEKILATGVNVVLCSGGIDDLCLKYFVEAGAMAVRRVLKADLKRIAKATGAAYLTSLTNMEGEESFEASYVGEAAEVVQEFVCDDELIMIRGPKARTAASIILRGPNDFYCDEMERSVHDALCVAKRVLEGKKVVAGGGCVEAALSIYLENFATSLSSREQLAIAEFAKSLLVIPKTLAVNAAKDATDLVAKLRAYHNSSQTVVDHAQLKWYGLDLIEGVVKDNKKAGVLEPAMSKIKSLKFATEAAITILRIDDMIVLNPEDKGGKSYGDACAAGELDG</sequence>
<dbReference type="GO" id="GO:0140662">
    <property type="term" value="F:ATP-dependent protein folding chaperone"/>
    <property type="evidence" value="ECO:0007669"/>
    <property type="project" value="InterPro"/>
</dbReference>
<evidence type="ECO:0000256" key="5">
    <source>
        <dbReference type="ARBA" id="ARBA00022741"/>
    </source>
</evidence>
<dbReference type="PROSITE" id="PS00995">
    <property type="entry name" value="TCP1_3"/>
    <property type="match status" value="1"/>
</dbReference>
<dbReference type="InterPro" id="IPR053374">
    <property type="entry name" value="TCP-1_chaperonin"/>
</dbReference>
<dbReference type="Gene3D" id="3.50.7.10">
    <property type="entry name" value="GroEL"/>
    <property type="match status" value="1"/>
</dbReference>
<dbReference type="Gene3D" id="3.30.260.10">
    <property type="entry name" value="TCP-1-like chaperonin intermediate domain"/>
    <property type="match status" value="1"/>
</dbReference>
<dbReference type="NCBIfam" id="NF041083">
    <property type="entry name" value="thermosome_beta"/>
    <property type="match status" value="1"/>
</dbReference>
<dbReference type="InterPro" id="IPR027413">
    <property type="entry name" value="GROEL-like_equatorial_sf"/>
</dbReference>
<dbReference type="InterPro" id="IPR017998">
    <property type="entry name" value="Chaperone_TCP-1"/>
</dbReference>
<dbReference type="InterPro" id="IPR027409">
    <property type="entry name" value="GroEL-like_apical_dom_sf"/>
</dbReference>
<keyword evidence="5 9" id="KW-0547">Nucleotide-binding</keyword>
<accession>A0A2M4A846</accession>
<dbReference type="GO" id="GO:0051082">
    <property type="term" value="F:unfolded protein binding"/>
    <property type="evidence" value="ECO:0007669"/>
    <property type="project" value="InterPro"/>
</dbReference>
<keyword evidence="7 9" id="KW-0143">Chaperone</keyword>
<dbReference type="GO" id="GO:0016887">
    <property type="term" value="F:ATP hydrolysis activity"/>
    <property type="evidence" value="ECO:0007669"/>
    <property type="project" value="InterPro"/>
</dbReference>
<dbReference type="InterPro" id="IPR002194">
    <property type="entry name" value="Chaperonin_TCP-1_CS"/>
</dbReference>
<dbReference type="InterPro" id="IPR012715">
    <property type="entry name" value="Chap_CCT_alpha"/>
</dbReference>
<keyword evidence="4" id="KW-0963">Cytoplasm</keyword>
<comment type="similarity">
    <text evidence="2 9">Belongs to the TCP-1 chaperonin family.</text>
</comment>
<dbReference type="FunFam" id="3.50.7.10:FF:000009">
    <property type="entry name" value="T-complex protein 1 subunit alpha"/>
    <property type="match status" value="1"/>
</dbReference>
<evidence type="ECO:0000256" key="1">
    <source>
        <dbReference type="ARBA" id="ARBA00004496"/>
    </source>
</evidence>
<dbReference type="SUPFAM" id="SSF48592">
    <property type="entry name" value="GroEL equatorial domain-like"/>
    <property type="match status" value="1"/>
</dbReference>
<evidence type="ECO:0000256" key="4">
    <source>
        <dbReference type="ARBA" id="ARBA00022490"/>
    </source>
</evidence>
<dbReference type="SUPFAM" id="SSF54849">
    <property type="entry name" value="GroEL-intermediate domain like"/>
    <property type="match status" value="1"/>
</dbReference>
<dbReference type="EMBL" id="GGFK01003652">
    <property type="protein sequence ID" value="MBW36973.1"/>
    <property type="molecule type" value="Transcribed_RNA"/>
</dbReference>
<evidence type="ECO:0000256" key="8">
    <source>
        <dbReference type="ARBA" id="ARBA00030049"/>
    </source>
</evidence>
<reference evidence="10" key="1">
    <citation type="submission" date="2018-01" db="EMBL/GenBank/DDBJ databases">
        <title>An insight into the sialome of Amazonian anophelines.</title>
        <authorList>
            <person name="Ribeiro J.M."/>
            <person name="Scarpassa V."/>
            <person name="Calvo E."/>
        </authorList>
    </citation>
    <scope>NUCLEOTIDE SEQUENCE</scope>
    <source>
        <tissue evidence="10">Salivary glands</tissue>
    </source>
</reference>
<evidence type="ECO:0000256" key="2">
    <source>
        <dbReference type="ARBA" id="ARBA00008020"/>
    </source>
</evidence>
<dbReference type="FunFam" id="1.10.560.10:FF:000070">
    <property type="entry name" value="Uncharacterized protein"/>
    <property type="match status" value="1"/>
</dbReference>
<dbReference type="InterPro" id="IPR002423">
    <property type="entry name" value="Cpn60/GroEL/TCP-1"/>
</dbReference>
<dbReference type="NCBIfam" id="TIGR02340">
    <property type="entry name" value="chap_CCT_alpha"/>
    <property type="match status" value="1"/>
</dbReference>
<evidence type="ECO:0000256" key="7">
    <source>
        <dbReference type="ARBA" id="ARBA00023186"/>
    </source>
</evidence>